<proteinExistence type="predicted"/>
<keyword evidence="3" id="KW-1185">Reference proteome</keyword>
<name>A0ABU3BMS3_9BACT</name>
<comment type="caution">
    <text evidence="2">The sequence shown here is derived from an EMBL/GenBank/DDBJ whole genome shotgun (WGS) entry which is preliminary data.</text>
</comment>
<sequence>MPTLPFRPALLLLALAALGGAGCSPTSIAEERVEEALQGAIGPADRYEVSFEGLDAGDGTADRVTIVGERVRPAQAPALDRLDAVLEGVRFDRGESRLERAERVRADVRVRPSDLAAYVEASGRVREATAEVRAPDVLVLRLQPDIAGLPLPSGADIEVTGTVRGDGPRLRFDVAEVRAAGLGLGGRVADLVGAEVNPLFDLSDVGGIDLGGVEVSDVRVEDGVLVVTAEGSLAGVSFE</sequence>
<evidence type="ECO:0000313" key="2">
    <source>
        <dbReference type="EMBL" id="MDT0630578.1"/>
    </source>
</evidence>
<feature type="chain" id="PRO_5045764101" evidence="1">
    <location>
        <begin position="30"/>
        <end position="239"/>
    </location>
</feature>
<evidence type="ECO:0000256" key="1">
    <source>
        <dbReference type="SAM" id="SignalP"/>
    </source>
</evidence>
<dbReference type="EMBL" id="JAVRHT010000003">
    <property type="protein sequence ID" value="MDT0630578.1"/>
    <property type="molecule type" value="Genomic_DNA"/>
</dbReference>
<dbReference type="InterPro" id="IPR021373">
    <property type="entry name" value="DUF2993"/>
</dbReference>
<dbReference type="Pfam" id="PF11209">
    <property type="entry name" value="LmeA"/>
    <property type="match status" value="1"/>
</dbReference>
<dbReference type="Proteomes" id="UP001267426">
    <property type="component" value="Unassembled WGS sequence"/>
</dbReference>
<evidence type="ECO:0000313" key="3">
    <source>
        <dbReference type="Proteomes" id="UP001267426"/>
    </source>
</evidence>
<reference evidence="2 3" key="1">
    <citation type="submission" date="2023-09" db="EMBL/GenBank/DDBJ databases">
        <authorList>
            <person name="Rey-Velasco X."/>
        </authorList>
    </citation>
    <scope>NUCLEOTIDE SEQUENCE [LARGE SCALE GENOMIC DNA]</scope>
    <source>
        <strain evidence="2 3">F394</strain>
    </source>
</reference>
<keyword evidence="1" id="KW-0732">Signal</keyword>
<organism evidence="2 3">
    <name type="scientific">Rubrivirga litoralis</name>
    <dbReference type="NCBI Taxonomy" id="3075598"/>
    <lineage>
        <taxon>Bacteria</taxon>
        <taxon>Pseudomonadati</taxon>
        <taxon>Rhodothermota</taxon>
        <taxon>Rhodothermia</taxon>
        <taxon>Rhodothermales</taxon>
        <taxon>Rubricoccaceae</taxon>
        <taxon>Rubrivirga</taxon>
    </lineage>
</organism>
<feature type="signal peptide" evidence="1">
    <location>
        <begin position="1"/>
        <end position="29"/>
    </location>
</feature>
<protein>
    <submittedName>
        <fullName evidence="2">DUF2993 domain-containing protein</fullName>
    </submittedName>
</protein>
<dbReference type="PROSITE" id="PS51257">
    <property type="entry name" value="PROKAR_LIPOPROTEIN"/>
    <property type="match status" value="1"/>
</dbReference>
<accession>A0ABU3BMS3</accession>
<dbReference type="RefSeq" id="WP_311661780.1">
    <property type="nucleotide sequence ID" value="NZ_JAVRHT010000003.1"/>
</dbReference>
<gene>
    <name evidence="2" type="ORF">RM540_02355</name>
</gene>